<dbReference type="Pfam" id="PF04344">
    <property type="entry name" value="CheZ"/>
    <property type="match status" value="1"/>
</dbReference>
<gene>
    <name evidence="2" type="ORF">SAMN02745702_01477</name>
</gene>
<dbReference type="Gene3D" id="1.10.287.500">
    <property type="entry name" value="Helix hairpin bin"/>
    <property type="match status" value="1"/>
</dbReference>
<dbReference type="RefSeq" id="WP_078684761.1">
    <property type="nucleotide sequence ID" value="NZ_FUYA01000004.1"/>
</dbReference>
<sequence>MTPQIDKQLDALIEQVTQSVAKGLDMTLRQTIEKEVTAALSKSLAHQLKDGEFFRKVNDDMRHGLEQIYLEIKQAKRESYCPTSTHPVETDELLSEASDQLDEILKSTEDATVRIMDIVEKHQEMIAKSGELLRDFRSGGASKTNVDKLIELNDAHTSDLIEIMTALSFQDLTGQRIKRIVTALKRIEEVVTDVYISTGLIVKKRDEKPELNTEQLEKETQETVSKLKGPQNGTSQNDVDDLLKQLGLE</sequence>
<organism evidence="2 3">
    <name type="scientific">Desulfobaculum bizertense DSM 18034</name>
    <dbReference type="NCBI Taxonomy" id="1121442"/>
    <lineage>
        <taxon>Bacteria</taxon>
        <taxon>Pseudomonadati</taxon>
        <taxon>Thermodesulfobacteriota</taxon>
        <taxon>Desulfovibrionia</taxon>
        <taxon>Desulfovibrionales</taxon>
        <taxon>Desulfovibrionaceae</taxon>
        <taxon>Desulfobaculum</taxon>
    </lineage>
</organism>
<keyword evidence="3" id="KW-1185">Reference proteome</keyword>
<dbReference type="GO" id="GO:0003824">
    <property type="term" value="F:catalytic activity"/>
    <property type="evidence" value="ECO:0007669"/>
    <property type="project" value="InterPro"/>
</dbReference>
<dbReference type="STRING" id="1121442.SAMN02745702_01477"/>
<evidence type="ECO:0000313" key="2">
    <source>
        <dbReference type="EMBL" id="SKA71425.1"/>
    </source>
</evidence>
<dbReference type="AlphaFoldDB" id="A0A1T4W2Y2"/>
<dbReference type="EMBL" id="FUYA01000004">
    <property type="protein sequence ID" value="SKA71425.1"/>
    <property type="molecule type" value="Genomic_DNA"/>
</dbReference>
<feature type="compositionally biased region" description="Basic and acidic residues" evidence="1">
    <location>
        <begin position="208"/>
        <end position="221"/>
    </location>
</feature>
<dbReference type="Proteomes" id="UP000189733">
    <property type="component" value="Unassembled WGS sequence"/>
</dbReference>
<feature type="region of interest" description="Disordered" evidence="1">
    <location>
        <begin position="208"/>
        <end position="240"/>
    </location>
</feature>
<dbReference type="GO" id="GO:0050920">
    <property type="term" value="P:regulation of chemotaxis"/>
    <property type="evidence" value="ECO:0007669"/>
    <property type="project" value="InterPro"/>
</dbReference>
<protein>
    <submittedName>
        <fullName evidence="2">Chemotaxis protein CheZ</fullName>
    </submittedName>
</protein>
<accession>A0A1T4W2Y2</accession>
<proteinExistence type="predicted"/>
<dbReference type="OrthoDB" id="5455460at2"/>
<dbReference type="SUPFAM" id="SSF75708">
    <property type="entry name" value="Chemotaxis phosphatase CheZ"/>
    <property type="match status" value="1"/>
</dbReference>
<reference evidence="2 3" key="1">
    <citation type="submission" date="2017-02" db="EMBL/GenBank/DDBJ databases">
        <authorList>
            <person name="Peterson S.W."/>
        </authorList>
    </citation>
    <scope>NUCLEOTIDE SEQUENCE [LARGE SCALE GENOMIC DNA]</scope>
    <source>
        <strain evidence="2 3">DSM 18034</strain>
    </source>
</reference>
<evidence type="ECO:0000256" key="1">
    <source>
        <dbReference type="SAM" id="MobiDB-lite"/>
    </source>
</evidence>
<dbReference type="GO" id="GO:0009288">
    <property type="term" value="C:bacterial-type flagellum"/>
    <property type="evidence" value="ECO:0007669"/>
    <property type="project" value="InterPro"/>
</dbReference>
<name>A0A1T4W2Y2_9BACT</name>
<evidence type="ECO:0000313" key="3">
    <source>
        <dbReference type="Proteomes" id="UP000189733"/>
    </source>
</evidence>
<dbReference type="InterPro" id="IPR007439">
    <property type="entry name" value="Chemotax_Pase_CheZ"/>
</dbReference>